<name>A0AB40BBX7_DIOCR</name>
<feature type="binding site" evidence="4">
    <location>
        <position position="532"/>
    </location>
    <ligand>
        <name>ATP</name>
        <dbReference type="ChEBI" id="CHEBI:30616"/>
    </ligand>
</feature>
<dbReference type="Gene3D" id="2.90.10.10">
    <property type="entry name" value="Bulb-type lectin domain"/>
    <property type="match status" value="2"/>
</dbReference>
<dbReference type="Pfam" id="PF00954">
    <property type="entry name" value="S_locus_glycop"/>
    <property type="match status" value="1"/>
</dbReference>
<keyword evidence="4" id="KW-0067">ATP-binding</keyword>
<dbReference type="InterPro" id="IPR001480">
    <property type="entry name" value="Bulb-type_lectin_dom"/>
</dbReference>
<dbReference type="AlphaFoldDB" id="A0AB40BBX7"/>
<dbReference type="FunFam" id="2.90.10.10:FF:000026">
    <property type="entry name" value="Serine/threonine-protein kinase"/>
    <property type="match status" value="1"/>
</dbReference>
<dbReference type="SUPFAM" id="SSF56112">
    <property type="entry name" value="Protein kinase-like (PK-like)"/>
    <property type="match status" value="1"/>
</dbReference>
<proteinExistence type="predicted"/>
<evidence type="ECO:0000256" key="6">
    <source>
        <dbReference type="SAM" id="SignalP"/>
    </source>
</evidence>
<feature type="transmembrane region" description="Helical" evidence="5">
    <location>
        <begin position="444"/>
        <end position="466"/>
    </location>
</feature>
<evidence type="ECO:0000256" key="5">
    <source>
        <dbReference type="SAM" id="Phobius"/>
    </source>
</evidence>
<feature type="domain" description="Apple" evidence="8">
    <location>
        <begin position="332"/>
        <end position="418"/>
    </location>
</feature>
<keyword evidence="5" id="KW-0812">Transmembrane</keyword>
<keyword evidence="3" id="KW-1015">Disulfide bond</keyword>
<dbReference type="SUPFAM" id="SSF51110">
    <property type="entry name" value="alpha-D-mannose-specific plant lectins"/>
    <property type="match status" value="1"/>
</dbReference>
<dbReference type="PROSITE" id="PS50927">
    <property type="entry name" value="BULB_LECTIN"/>
    <property type="match status" value="1"/>
</dbReference>
<feature type="signal peptide" evidence="6">
    <location>
        <begin position="1"/>
        <end position="19"/>
    </location>
</feature>
<dbReference type="Proteomes" id="UP001515500">
    <property type="component" value="Chromosome 5"/>
</dbReference>
<dbReference type="RefSeq" id="XP_039124685.1">
    <property type="nucleotide sequence ID" value="XM_039268751.1"/>
</dbReference>
<keyword evidence="5" id="KW-0472">Membrane</keyword>
<evidence type="ECO:0000259" key="7">
    <source>
        <dbReference type="PROSITE" id="PS50927"/>
    </source>
</evidence>
<evidence type="ECO:0000259" key="8">
    <source>
        <dbReference type="PROSITE" id="PS50948"/>
    </source>
</evidence>
<dbReference type="GO" id="GO:0048544">
    <property type="term" value="P:recognition of pollen"/>
    <property type="evidence" value="ECO:0007669"/>
    <property type="project" value="InterPro"/>
</dbReference>
<keyword evidence="4" id="KW-0547">Nucleotide-binding</keyword>
<evidence type="ECO:0000313" key="9">
    <source>
        <dbReference type="Proteomes" id="UP001515500"/>
    </source>
</evidence>
<protein>
    <submittedName>
        <fullName evidence="10">G-type lectin S-receptor-like serine/threonine-protein kinase LECRK3</fullName>
    </submittedName>
</protein>
<dbReference type="InterPro" id="IPR000858">
    <property type="entry name" value="S_locus_glycoprot_dom"/>
</dbReference>
<feature type="chain" id="PRO_5044254571" evidence="6">
    <location>
        <begin position="20"/>
        <end position="539"/>
    </location>
</feature>
<keyword evidence="5" id="KW-1133">Transmembrane helix</keyword>
<dbReference type="InterPro" id="IPR017441">
    <property type="entry name" value="Protein_kinase_ATP_BS"/>
</dbReference>
<dbReference type="PROSITE" id="PS50948">
    <property type="entry name" value="PAN"/>
    <property type="match status" value="1"/>
</dbReference>
<evidence type="ECO:0000256" key="3">
    <source>
        <dbReference type="ARBA" id="ARBA00023157"/>
    </source>
</evidence>
<gene>
    <name evidence="10" type="primary">LOC120261075</name>
</gene>
<dbReference type="Pfam" id="PF01453">
    <property type="entry name" value="B_lectin"/>
    <property type="match status" value="1"/>
</dbReference>
<dbReference type="InterPro" id="IPR011009">
    <property type="entry name" value="Kinase-like_dom_sf"/>
</dbReference>
<sequence length="539" mass="59783">MLLFMFFLILQTLDSESAAAPKANCQINLDSTLFTNSSWLSPSGLFAFGFYPEGSDGFKVGIQFIESPSNTTVIWTSNRDGSPVSRNATLKFGQGGLRLFRATSQGEDQNIVNLDQTSSAHCASMLDSGNFIIYDSNSSVLWQTFDTPTDTLMVGQVLSINTELISSVSEMNHSSGRFRLLMQSDSNAVMYPVGTDDNAVNAYWSSETYLQGQYSNLNLSQDGILFITNYNQSQRKNLTQGDQSYNPNTLHLARLESNGMLYVYAYDLVKNTSAVLDKKPDDQCEVKGICGLNSYCTLSGGNHVCLCLPYFDKINDEDTQAGCQRNFIFSTCLGVGDKETYYNTMDYLENVQLLTEPLSPTETSTSKEDCRQSCLDDCNCDVAIYNEDYVSCSKQSLPLKYGSKSTDTKNIVFIKRTARKNTTAGGLDAVPSTRIKKELSGGPLIVFITVVSGLIIFILVLFFIVFKCQAGRYRMIWRSKELALTDEIAPRSFSYYELYEATEGYKEEVGKGAFGTVFRGTLPSTGMLVAVKRLEKVVE</sequence>
<dbReference type="GO" id="GO:0051707">
    <property type="term" value="P:response to other organism"/>
    <property type="evidence" value="ECO:0007669"/>
    <property type="project" value="UniProtKB-ARBA"/>
</dbReference>
<dbReference type="Gene3D" id="3.30.200.20">
    <property type="entry name" value="Phosphorylase Kinase, domain 1"/>
    <property type="match status" value="1"/>
</dbReference>
<dbReference type="GeneID" id="120261075"/>
<accession>A0AB40BBX7</accession>
<keyword evidence="2" id="KW-0430">Lectin</keyword>
<keyword evidence="1 6" id="KW-0732">Signal</keyword>
<dbReference type="CDD" id="cd00028">
    <property type="entry name" value="B_lectin"/>
    <property type="match status" value="1"/>
</dbReference>
<dbReference type="InterPro" id="IPR003609">
    <property type="entry name" value="Pan_app"/>
</dbReference>
<feature type="domain" description="Bulb-type lectin" evidence="7">
    <location>
        <begin position="24"/>
        <end position="146"/>
    </location>
</feature>
<evidence type="ECO:0000313" key="10">
    <source>
        <dbReference type="RefSeq" id="XP_039124685.1"/>
    </source>
</evidence>
<organism evidence="9 10">
    <name type="scientific">Dioscorea cayennensis subsp. rotundata</name>
    <name type="common">White Guinea yam</name>
    <name type="synonym">Dioscorea rotundata</name>
    <dbReference type="NCBI Taxonomy" id="55577"/>
    <lineage>
        <taxon>Eukaryota</taxon>
        <taxon>Viridiplantae</taxon>
        <taxon>Streptophyta</taxon>
        <taxon>Embryophyta</taxon>
        <taxon>Tracheophyta</taxon>
        <taxon>Spermatophyta</taxon>
        <taxon>Magnoliopsida</taxon>
        <taxon>Liliopsida</taxon>
        <taxon>Dioscoreales</taxon>
        <taxon>Dioscoreaceae</taxon>
        <taxon>Dioscorea</taxon>
    </lineage>
</organism>
<evidence type="ECO:0000256" key="4">
    <source>
        <dbReference type="PROSITE-ProRule" id="PRU10141"/>
    </source>
</evidence>
<dbReference type="SMART" id="SM00108">
    <property type="entry name" value="B_lectin"/>
    <property type="match status" value="1"/>
</dbReference>
<dbReference type="PANTHER" id="PTHR47976:SF7">
    <property type="entry name" value="RECEPTOR-LIKE SERINE_THREONINE-PROTEIN KINASE"/>
    <property type="match status" value="1"/>
</dbReference>
<reference evidence="10" key="1">
    <citation type="submission" date="2025-08" db="UniProtKB">
        <authorList>
            <consortium name="RefSeq"/>
        </authorList>
    </citation>
    <scope>IDENTIFICATION</scope>
</reference>
<dbReference type="InterPro" id="IPR051343">
    <property type="entry name" value="G-type_lectin_kinases/EP1-like"/>
</dbReference>
<dbReference type="PANTHER" id="PTHR47976">
    <property type="entry name" value="G-TYPE LECTIN S-RECEPTOR-LIKE SERINE/THREONINE-PROTEIN KINASE SD2-5"/>
    <property type="match status" value="1"/>
</dbReference>
<keyword evidence="9" id="KW-1185">Reference proteome</keyword>
<dbReference type="GO" id="GO:0005524">
    <property type="term" value="F:ATP binding"/>
    <property type="evidence" value="ECO:0007669"/>
    <property type="project" value="UniProtKB-UniRule"/>
</dbReference>
<evidence type="ECO:0000256" key="2">
    <source>
        <dbReference type="ARBA" id="ARBA00022734"/>
    </source>
</evidence>
<dbReference type="PROSITE" id="PS00107">
    <property type="entry name" value="PROTEIN_KINASE_ATP"/>
    <property type="match status" value="1"/>
</dbReference>
<evidence type="ECO:0000256" key="1">
    <source>
        <dbReference type="ARBA" id="ARBA00022729"/>
    </source>
</evidence>
<dbReference type="InterPro" id="IPR036426">
    <property type="entry name" value="Bulb-type_lectin_dom_sf"/>
</dbReference>